<evidence type="ECO:0000313" key="3">
    <source>
        <dbReference type="Proteomes" id="UP000092605"/>
    </source>
</evidence>
<accession>A0A150FSS1</accession>
<evidence type="ECO:0000313" key="1">
    <source>
        <dbReference type="EMBL" id="KXZ40654.1"/>
    </source>
</evidence>
<gene>
    <name evidence="1" type="ORF">JWYL7_1729</name>
    <name evidence="2" type="ORF">SAMN05661008_01634</name>
</gene>
<organism evidence="1 3">
    <name type="scientific">Alkalithermobacter thermoalcaliphilus JW-YL-7 = DSM 7308</name>
    <dbReference type="NCBI Taxonomy" id="1121328"/>
    <lineage>
        <taxon>Bacteria</taxon>
        <taxon>Bacillati</taxon>
        <taxon>Bacillota</taxon>
        <taxon>Clostridia</taxon>
        <taxon>Peptostreptococcales</taxon>
        <taxon>Tepidibacteraceae</taxon>
        <taxon>Alkalithermobacter</taxon>
    </lineage>
</organism>
<dbReference type="InterPro" id="IPR024131">
    <property type="entry name" value="UPF0489"/>
</dbReference>
<dbReference type="EMBL" id="LSFY01000001">
    <property type="protein sequence ID" value="KXZ40654.1"/>
    <property type="molecule type" value="Genomic_DNA"/>
</dbReference>
<dbReference type="Proteomes" id="UP000323392">
    <property type="component" value="Unassembled WGS sequence"/>
</dbReference>
<sequence>MHYYTGFFIDEPLGNNIFSYSKRKVKKIYIPPLKQGTVEDVKISDNIAFCEIEDEKEIKANGLDCFIEYNLENKKIYIFDNHNHAFYFWVKSLKQNHFNKGCKLVHIDQHKDMREPEEYIQSIESLKEVFEYTNYKLNVGNFIKPALNLGIFSDVLIIDSLASFKLDINDEFVLDIDLDIFSKDMDYIDYDFKMNKIKQLIKKSNVITIATSPFFIDQTYAIKILREIFS</sequence>
<keyword evidence="4" id="KW-1185">Reference proteome</keyword>
<dbReference type="Proteomes" id="UP000092605">
    <property type="component" value="Unassembled WGS sequence"/>
</dbReference>
<dbReference type="Pfam" id="PF12640">
    <property type="entry name" value="UPF0489"/>
    <property type="match status" value="1"/>
</dbReference>
<name>A0A150FSS1_CLOPD</name>
<comment type="caution">
    <text evidence="1">The sequence shown here is derived from an EMBL/GenBank/DDBJ whole genome shotgun (WGS) entry which is preliminary data.</text>
</comment>
<reference evidence="2 4" key="2">
    <citation type="submission" date="2016-11" db="EMBL/GenBank/DDBJ databases">
        <authorList>
            <person name="Varghese N."/>
            <person name="Submissions S."/>
        </authorList>
    </citation>
    <scope>NUCLEOTIDE SEQUENCE [LARGE SCALE GENOMIC DNA]</scope>
    <source>
        <strain evidence="2 4">DSM 7308</strain>
    </source>
</reference>
<protein>
    <submittedName>
        <fullName evidence="2">UPF0489 domain-containing protein</fullName>
    </submittedName>
</protein>
<reference evidence="1 3" key="1">
    <citation type="submission" date="2016-02" db="EMBL/GenBank/DDBJ databases">
        <title>Draft genome sequence for Clostridium paradoxum JW-YL-7.</title>
        <authorList>
            <person name="Utturkar S.M."/>
            <person name="Lancaster A."/>
            <person name="Poole F.L."/>
            <person name="Adams M.W."/>
            <person name="Brown S.D."/>
        </authorList>
    </citation>
    <scope>NUCLEOTIDE SEQUENCE [LARGE SCALE GENOMIC DNA]</scope>
    <source>
        <strain evidence="1 3">JW-YL-7</strain>
    </source>
</reference>
<evidence type="ECO:0000313" key="2">
    <source>
        <dbReference type="EMBL" id="SHL18788.1"/>
    </source>
</evidence>
<dbReference type="EMBL" id="FRBG01000014">
    <property type="protein sequence ID" value="SHL18788.1"/>
    <property type="molecule type" value="Genomic_DNA"/>
</dbReference>
<proteinExistence type="predicted"/>
<dbReference type="AlphaFoldDB" id="A0A150FSS1"/>
<dbReference type="STRING" id="1121328.JWYL7_1729"/>
<dbReference type="PATRIC" id="fig|1121328.3.peg.1740"/>
<evidence type="ECO:0000313" key="4">
    <source>
        <dbReference type="Proteomes" id="UP000323392"/>
    </source>
</evidence>